<evidence type="ECO:0000259" key="3">
    <source>
        <dbReference type="Pfam" id="PF07859"/>
    </source>
</evidence>
<keyword evidence="5" id="KW-1185">Reference proteome</keyword>
<accession>A0A9Q0HSL4</accession>
<dbReference type="PROSITE" id="PS01173">
    <property type="entry name" value="LIPASE_GDXG_HIS"/>
    <property type="match status" value="1"/>
</dbReference>
<gene>
    <name evidence="4" type="ORF">LUZ63_004947</name>
</gene>
<dbReference type="PANTHER" id="PTHR23024">
    <property type="entry name" value="ARYLACETAMIDE DEACETYLASE"/>
    <property type="match status" value="1"/>
</dbReference>
<dbReference type="InterPro" id="IPR050466">
    <property type="entry name" value="Carboxylest/Gibb_receptor"/>
</dbReference>
<protein>
    <recommendedName>
        <fullName evidence="3">Alpha/beta hydrolase fold-3 domain-containing protein</fullName>
    </recommendedName>
</protein>
<dbReference type="EMBL" id="JAMQYH010000002">
    <property type="protein sequence ID" value="KAJ1696435.1"/>
    <property type="molecule type" value="Genomic_DNA"/>
</dbReference>
<name>A0A9Q0HSL4_9POAL</name>
<dbReference type="GO" id="GO:0016787">
    <property type="term" value="F:hydrolase activity"/>
    <property type="evidence" value="ECO:0007669"/>
    <property type="project" value="UniProtKB-KW"/>
</dbReference>
<dbReference type="Gene3D" id="3.40.50.1820">
    <property type="entry name" value="alpha/beta hydrolase"/>
    <property type="match status" value="1"/>
</dbReference>
<dbReference type="Proteomes" id="UP001151287">
    <property type="component" value="Unassembled WGS sequence"/>
</dbReference>
<sequence>MIAQVASKQSISIKGPSGYHHSLGSSPSCTLLLYLFHQGNIMAPFIPLKARIQLGLFSFVSGRAIGSDDRVNRRLLSWLEPLVPADPNPKAGVCSADVMIDSTRDLFVRIFVPTDPSNEEKAEKLPLVIYFHGGGFAFFSPQSAAYDDWGRRMCSGLHAVIVSVNYRRSPENRCPAPYDDGIDVLRFLDSGGLRSVDILSGFDVGLGNCFLAGDTSGGNIVHHIARRWAAMIDSWEKINISGAIPITPMFGGEERTDGDIQNQNLPVLTMQRMDWYWKVILPEGADRNHEFAHPFGVTTKLEERCPPVLVVAAGYDILRDWQLKYYEWLNEMQHNVRLLKFPDSFHAFYLYRQCEEWVKLIDEMNKFIEEHRSL</sequence>
<keyword evidence="2" id="KW-0378">Hydrolase</keyword>
<evidence type="ECO:0000256" key="2">
    <source>
        <dbReference type="ARBA" id="ARBA00022801"/>
    </source>
</evidence>
<feature type="domain" description="Alpha/beta hydrolase fold-3" evidence="3">
    <location>
        <begin position="128"/>
        <end position="349"/>
    </location>
</feature>
<evidence type="ECO:0000256" key="1">
    <source>
        <dbReference type="ARBA" id="ARBA00010515"/>
    </source>
</evidence>
<comment type="similarity">
    <text evidence="1">Belongs to the 'GDXG' lipolytic enzyme family.</text>
</comment>
<reference evidence="4" key="1">
    <citation type="journal article" date="2022" name="Cell">
        <title>Repeat-based holocentromeres influence genome architecture and karyotype evolution.</title>
        <authorList>
            <person name="Hofstatter P.G."/>
            <person name="Thangavel G."/>
            <person name="Lux T."/>
            <person name="Neumann P."/>
            <person name="Vondrak T."/>
            <person name="Novak P."/>
            <person name="Zhang M."/>
            <person name="Costa L."/>
            <person name="Castellani M."/>
            <person name="Scott A."/>
            <person name="Toegelov H."/>
            <person name="Fuchs J."/>
            <person name="Mata-Sucre Y."/>
            <person name="Dias Y."/>
            <person name="Vanzela A.L.L."/>
            <person name="Huettel B."/>
            <person name="Almeida C.C.S."/>
            <person name="Simkova H."/>
            <person name="Souza G."/>
            <person name="Pedrosa-Harand A."/>
            <person name="Macas J."/>
            <person name="Mayer K.F.X."/>
            <person name="Houben A."/>
            <person name="Marques A."/>
        </authorList>
    </citation>
    <scope>NUCLEOTIDE SEQUENCE</scope>
    <source>
        <strain evidence="4">RhyBre1mFocal</strain>
    </source>
</reference>
<dbReference type="SUPFAM" id="SSF53474">
    <property type="entry name" value="alpha/beta-Hydrolases"/>
    <property type="match status" value="1"/>
</dbReference>
<dbReference type="Pfam" id="PF07859">
    <property type="entry name" value="Abhydrolase_3"/>
    <property type="match status" value="1"/>
</dbReference>
<comment type="caution">
    <text evidence="4">The sequence shown here is derived from an EMBL/GenBank/DDBJ whole genome shotgun (WGS) entry which is preliminary data.</text>
</comment>
<dbReference type="InterPro" id="IPR002168">
    <property type="entry name" value="Lipase_GDXG_HIS_AS"/>
</dbReference>
<evidence type="ECO:0000313" key="5">
    <source>
        <dbReference type="Proteomes" id="UP001151287"/>
    </source>
</evidence>
<dbReference type="OrthoDB" id="6495301at2759"/>
<organism evidence="4 5">
    <name type="scientific">Rhynchospora breviuscula</name>
    <dbReference type="NCBI Taxonomy" id="2022672"/>
    <lineage>
        <taxon>Eukaryota</taxon>
        <taxon>Viridiplantae</taxon>
        <taxon>Streptophyta</taxon>
        <taxon>Embryophyta</taxon>
        <taxon>Tracheophyta</taxon>
        <taxon>Spermatophyta</taxon>
        <taxon>Magnoliopsida</taxon>
        <taxon>Liliopsida</taxon>
        <taxon>Poales</taxon>
        <taxon>Cyperaceae</taxon>
        <taxon>Cyperoideae</taxon>
        <taxon>Rhynchosporeae</taxon>
        <taxon>Rhynchospora</taxon>
    </lineage>
</organism>
<dbReference type="PANTHER" id="PTHR23024:SF24">
    <property type="entry name" value="ALPHA_BETA HYDROLASE FOLD-3 DOMAIN-CONTAINING PROTEIN"/>
    <property type="match status" value="1"/>
</dbReference>
<dbReference type="InterPro" id="IPR029058">
    <property type="entry name" value="AB_hydrolase_fold"/>
</dbReference>
<evidence type="ECO:0000313" key="4">
    <source>
        <dbReference type="EMBL" id="KAJ1696435.1"/>
    </source>
</evidence>
<dbReference type="InterPro" id="IPR013094">
    <property type="entry name" value="AB_hydrolase_3"/>
</dbReference>
<proteinExistence type="inferred from homology"/>
<dbReference type="AlphaFoldDB" id="A0A9Q0HSL4"/>